<organism evidence="2 3">
    <name type="scientific">Streptomyces beijiangensis</name>
    <dbReference type="NCBI Taxonomy" id="163361"/>
    <lineage>
        <taxon>Bacteria</taxon>
        <taxon>Bacillati</taxon>
        <taxon>Actinomycetota</taxon>
        <taxon>Actinomycetes</taxon>
        <taxon>Kitasatosporales</taxon>
        <taxon>Streptomycetaceae</taxon>
        <taxon>Streptomyces</taxon>
    </lineage>
</organism>
<dbReference type="Proteomes" id="UP000664167">
    <property type="component" value="Unassembled WGS sequence"/>
</dbReference>
<evidence type="ECO:0000313" key="2">
    <source>
        <dbReference type="EMBL" id="MBO0517708.1"/>
    </source>
</evidence>
<proteinExistence type="predicted"/>
<protein>
    <submittedName>
        <fullName evidence="2">Uncharacterized protein</fullName>
    </submittedName>
</protein>
<evidence type="ECO:0000313" key="3">
    <source>
        <dbReference type="Proteomes" id="UP000664167"/>
    </source>
</evidence>
<name>A0A939FFF6_9ACTN</name>
<feature type="non-terminal residue" evidence="2">
    <location>
        <position position="82"/>
    </location>
</feature>
<keyword evidence="3" id="KW-1185">Reference proteome</keyword>
<gene>
    <name evidence="2" type="ORF">J0695_39060</name>
</gene>
<reference evidence="2" key="1">
    <citation type="submission" date="2021-03" db="EMBL/GenBank/DDBJ databases">
        <title>Streptomyces poriferae sp. nov., a novel marine sponge-derived Actinobacteria species with anti-MRSA activity.</title>
        <authorList>
            <person name="Sandoval-Powers M."/>
            <person name="Kralova S."/>
            <person name="Nguyen G.-S."/>
            <person name="Fawwal D."/>
            <person name="Degnes K."/>
            <person name="Klinkenberg G."/>
            <person name="Sletta H."/>
            <person name="Wentzel A."/>
            <person name="Liles M.R."/>
        </authorList>
    </citation>
    <scope>NUCLEOTIDE SEQUENCE</scope>
    <source>
        <strain evidence="2">DSM 41794</strain>
    </source>
</reference>
<dbReference type="RefSeq" id="WP_206969605.1">
    <property type="nucleotide sequence ID" value="NZ_JAFLRJ010000781.1"/>
</dbReference>
<comment type="caution">
    <text evidence="2">The sequence shown here is derived from an EMBL/GenBank/DDBJ whole genome shotgun (WGS) entry which is preliminary data.</text>
</comment>
<accession>A0A939FFF6</accession>
<dbReference type="AlphaFoldDB" id="A0A939FFF6"/>
<sequence length="82" mass="8176">MGRLGSPTATLDTYVDGITVAGNTYNFAVEGRARAALTVPSPIIAGGAAVAASVAYTNPANGPEYPDTGTELTLKGPAGLRP</sequence>
<feature type="region of interest" description="Disordered" evidence="1">
    <location>
        <begin position="59"/>
        <end position="82"/>
    </location>
</feature>
<dbReference type="EMBL" id="JAFLRJ010000781">
    <property type="protein sequence ID" value="MBO0517708.1"/>
    <property type="molecule type" value="Genomic_DNA"/>
</dbReference>
<evidence type="ECO:0000256" key="1">
    <source>
        <dbReference type="SAM" id="MobiDB-lite"/>
    </source>
</evidence>